<sequence>MPDAPQHPAVWRMRFSIISRIAAGLVPSVLPPAAKRCDAPAWPHRALPHHAPRGSPASSGPLA</sequence>
<protein>
    <submittedName>
        <fullName evidence="2">Uncharacterized protein</fullName>
    </submittedName>
</protein>
<reference evidence="2 3" key="1">
    <citation type="submission" date="2018-01" db="EMBL/GenBank/DDBJ databases">
        <authorList>
            <person name="Clerissi C."/>
        </authorList>
    </citation>
    <scope>NUCLEOTIDE SEQUENCE [LARGE SCALE GENOMIC DNA]</scope>
    <source>
        <strain evidence="2">Cupriavidus taiwanensis LMG 19430</strain>
    </source>
</reference>
<name>A0A976AAA2_9BURK</name>
<evidence type="ECO:0000256" key="1">
    <source>
        <dbReference type="SAM" id="MobiDB-lite"/>
    </source>
</evidence>
<evidence type="ECO:0000313" key="3">
    <source>
        <dbReference type="Proteomes" id="UP000257016"/>
    </source>
</evidence>
<dbReference type="AlphaFoldDB" id="A0A976AAA2"/>
<organism evidence="2 3">
    <name type="scientific">Cupriavidus taiwanensis</name>
    <dbReference type="NCBI Taxonomy" id="164546"/>
    <lineage>
        <taxon>Bacteria</taxon>
        <taxon>Pseudomonadati</taxon>
        <taxon>Pseudomonadota</taxon>
        <taxon>Betaproteobacteria</taxon>
        <taxon>Burkholderiales</taxon>
        <taxon>Burkholderiaceae</taxon>
        <taxon>Cupriavidus</taxon>
    </lineage>
</organism>
<comment type="caution">
    <text evidence="2">The sequence shown here is derived from an EMBL/GenBank/DDBJ whole genome shotgun (WGS) entry which is preliminary data.</text>
</comment>
<dbReference type="Proteomes" id="UP000257016">
    <property type="component" value="Unassembled WGS sequence"/>
</dbReference>
<feature type="region of interest" description="Disordered" evidence="1">
    <location>
        <begin position="39"/>
        <end position="63"/>
    </location>
</feature>
<dbReference type="EMBL" id="OFSN01000019">
    <property type="protein sequence ID" value="SOY71542.1"/>
    <property type="molecule type" value="Genomic_DNA"/>
</dbReference>
<gene>
    <name evidence="2" type="ORF">CBM2586_B130302</name>
</gene>
<accession>A0A976AAA2</accession>
<evidence type="ECO:0000313" key="2">
    <source>
        <dbReference type="EMBL" id="SOY71542.1"/>
    </source>
</evidence>
<proteinExistence type="predicted"/>